<dbReference type="CDD" id="cd06257">
    <property type="entry name" value="DnaJ"/>
    <property type="match status" value="1"/>
</dbReference>
<keyword evidence="3" id="KW-1185">Reference proteome</keyword>
<gene>
    <name evidence="2" type="ORF">DdX_22017</name>
</gene>
<dbReference type="PROSITE" id="PS50076">
    <property type="entry name" value="DNAJ_2"/>
    <property type="match status" value="1"/>
</dbReference>
<dbReference type="SMART" id="SM00271">
    <property type="entry name" value="DnaJ"/>
    <property type="match status" value="1"/>
</dbReference>
<dbReference type="Pfam" id="PF00226">
    <property type="entry name" value="DnaJ"/>
    <property type="match status" value="1"/>
</dbReference>
<reference evidence="2" key="1">
    <citation type="submission" date="2022-01" db="EMBL/GenBank/DDBJ databases">
        <title>Genome Sequence Resource for Two Populations of Ditylenchus destructor, the Migratory Endoparasitic Phytonematode.</title>
        <authorList>
            <person name="Zhang H."/>
            <person name="Lin R."/>
            <person name="Xie B."/>
        </authorList>
    </citation>
    <scope>NUCLEOTIDE SEQUENCE</scope>
    <source>
        <strain evidence="2">BazhouSP</strain>
    </source>
</reference>
<sequence>MKVPMIHLSHHHLSSSDVTREEILKSTLELIKDFKTAISIGHSKVIVDRKMIQHGHNMEAFRRLVQSNDHLQDTKLAQKLLDYLLDKIAEAMLKLNALPHYNRSSKISEMERELSSENLALEKMLNKTEEIMRKEKLQRGVARFNSQTLLYLLGVGKEATSSEIRSAYRRKARKYHPDKHPGKEDKYTRKMQKVTEAYSMLSDKKRRANYDWELKSKGKYH</sequence>
<name>A0AAD4MGD5_9BILA</name>
<dbReference type="InterPro" id="IPR036869">
    <property type="entry name" value="J_dom_sf"/>
</dbReference>
<comment type="caution">
    <text evidence="2">The sequence shown here is derived from an EMBL/GenBank/DDBJ whole genome shotgun (WGS) entry which is preliminary data.</text>
</comment>
<dbReference type="PANTHER" id="PTHR24074">
    <property type="entry name" value="CO-CHAPERONE PROTEIN DJLA"/>
    <property type="match status" value="1"/>
</dbReference>
<dbReference type="EMBL" id="JAKKPZ010000979">
    <property type="protein sequence ID" value="KAI1691224.1"/>
    <property type="molecule type" value="Genomic_DNA"/>
</dbReference>
<dbReference type="InterPro" id="IPR001623">
    <property type="entry name" value="DnaJ_domain"/>
</dbReference>
<proteinExistence type="predicted"/>
<evidence type="ECO:0000313" key="2">
    <source>
        <dbReference type="EMBL" id="KAI1691224.1"/>
    </source>
</evidence>
<dbReference type="InterPro" id="IPR050817">
    <property type="entry name" value="DjlA_DnaK_co-chaperone"/>
</dbReference>
<dbReference type="SUPFAM" id="SSF46565">
    <property type="entry name" value="Chaperone J-domain"/>
    <property type="match status" value="1"/>
</dbReference>
<dbReference type="Proteomes" id="UP001201812">
    <property type="component" value="Unassembled WGS sequence"/>
</dbReference>
<feature type="domain" description="J" evidence="1">
    <location>
        <begin position="148"/>
        <end position="214"/>
    </location>
</feature>
<dbReference type="Gene3D" id="1.10.287.110">
    <property type="entry name" value="DnaJ domain"/>
    <property type="match status" value="1"/>
</dbReference>
<dbReference type="PRINTS" id="PR00625">
    <property type="entry name" value="JDOMAIN"/>
</dbReference>
<protein>
    <submittedName>
        <fullName evidence="2">DnaJ domain-containing protein</fullName>
    </submittedName>
</protein>
<organism evidence="2 3">
    <name type="scientific">Ditylenchus destructor</name>
    <dbReference type="NCBI Taxonomy" id="166010"/>
    <lineage>
        <taxon>Eukaryota</taxon>
        <taxon>Metazoa</taxon>
        <taxon>Ecdysozoa</taxon>
        <taxon>Nematoda</taxon>
        <taxon>Chromadorea</taxon>
        <taxon>Rhabditida</taxon>
        <taxon>Tylenchina</taxon>
        <taxon>Tylenchomorpha</taxon>
        <taxon>Sphaerularioidea</taxon>
        <taxon>Anguinidae</taxon>
        <taxon>Anguininae</taxon>
        <taxon>Ditylenchus</taxon>
    </lineage>
</organism>
<accession>A0AAD4MGD5</accession>
<evidence type="ECO:0000259" key="1">
    <source>
        <dbReference type="PROSITE" id="PS50076"/>
    </source>
</evidence>
<dbReference type="AlphaFoldDB" id="A0AAD4MGD5"/>
<evidence type="ECO:0000313" key="3">
    <source>
        <dbReference type="Proteomes" id="UP001201812"/>
    </source>
</evidence>